<sequence>MRQPAWHQVEQTLAKKRKKKPVLILMALLVDWHQVNHLMQVLYLSHPARQVKKTPVQKAVLQHQLMKFQHLVDPQVKGQALTQLKI</sequence>
<proteinExistence type="predicted"/>
<dbReference type="EMBL" id="CP056070">
    <property type="protein sequence ID" value="UVC49768.1"/>
    <property type="molecule type" value="Genomic_DNA"/>
</dbReference>
<reference evidence="1" key="1">
    <citation type="submission" date="2022-07" db="EMBL/GenBank/DDBJ databases">
        <title>Evaluation of T. orientalis genome assembly methods using nanopore sequencing and analysis of variation between genomes.</title>
        <authorList>
            <person name="Yam J."/>
            <person name="Micallef M.L."/>
            <person name="Liu M."/>
            <person name="Djordjevic S.P."/>
            <person name="Bogema D.R."/>
            <person name="Jenkins C."/>
        </authorList>
    </citation>
    <scope>NUCLEOTIDE SEQUENCE</scope>
    <source>
        <strain evidence="1">Goon Nure</strain>
    </source>
</reference>
<protein>
    <submittedName>
        <fullName evidence="1">Uncharacterized protein</fullName>
    </submittedName>
</protein>
<gene>
    <name evidence="1" type="ORF">MACK_003880</name>
</gene>
<dbReference type="Proteomes" id="UP000244811">
    <property type="component" value="Chromosome 3"/>
</dbReference>
<accession>A0A976XJD3</accession>
<evidence type="ECO:0000313" key="2">
    <source>
        <dbReference type="Proteomes" id="UP000244811"/>
    </source>
</evidence>
<evidence type="ECO:0000313" key="1">
    <source>
        <dbReference type="EMBL" id="UVC49768.1"/>
    </source>
</evidence>
<name>A0A976XJD3_THEOR</name>
<organism evidence="1 2">
    <name type="scientific">Theileria orientalis</name>
    <dbReference type="NCBI Taxonomy" id="68886"/>
    <lineage>
        <taxon>Eukaryota</taxon>
        <taxon>Sar</taxon>
        <taxon>Alveolata</taxon>
        <taxon>Apicomplexa</taxon>
        <taxon>Aconoidasida</taxon>
        <taxon>Piroplasmida</taxon>
        <taxon>Theileriidae</taxon>
        <taxon>Theileria</taxon>
    </lineage>
</organism>
<dbReference type="AlphaFoldDB" id="A0A976XJD3"/>